<dbReference type="EMBL" id="AYUF01000311">
    <property type="protein sequence ID" value="ETK02693.1"/>
    <property type="molecule type" value="Genomic_DNA"/>
</dbReference>
<dbReference type="InterPro" id="IPR011257">
    <property type="entry name" value="DNA_glycosylase"/>
</dbReference>
<dbReference type="InterPro" id="IPR029119">
    <property type="entry name" value="MutY_C"/>
</dbReference>
<keyword evidence="7" id="KW-0479">Metal-binding</keyword>
<dbReference type="FunFam" id="1.10.340.30:FF:000002">
    <property type="entry name" value="Adenine DNA glycosylase"/>
    <property type="match status" value="1"/>
</dbReference>
<keyword evidence="6" id="KW-0004">4Fe-4S</keyword>
<evidence type="ECO:0000256" key="5">
    <source>
        <dbReference type="ARBA" id="ARBA00022023"/>
    </source>
</evidence>
<evidence type="ECO:0000256" key="12">
    <source>
        <dbReference type="ARBA" id="ARBA00023204"/>
    </source>
</evidence>
<comment type="caution">
    <text evidence="16">The sequence shown here is derived from an EMBL/GenBank/DDBJ whole genome shotgun (WGS) entry which is preliminary data.</text>
</comment>
<dbReference type="GO" id="GO:0006298">
    <property type="term" value="P:mismatch repair"/>
    <property type="evidence" value="ECO:0007669"/>
    <property type="project" value="TreeGrafter"/>
</dbReference>
<dbReference type="GO" id="GO:0035485">
    <property type="term" value="F:adenine/guanine mispair binding"/>
    <property type="evidence" value="ECO:0007669"/>
    <property type="project" value="TreeGrafter"/>
</dbReference>
<keyword evidence="8 14" id="KW-0227">DNA damage</keyword>
<dbReference type="SUPFAM" id="SSF55811">
    <property type="entry name" value="Nudix"/>
    <property type="match status" value="1"/>
</dbReference>
<dbReference type="InterPro" id="IPR015797">
    <property type="entry name" value="NUDIX_hydrolase-like_dom_sf"/>
</dbReference>
<keyword evidence="10 14" id="KW-0408">Iron</keyword>
<dbReference type="CDD" id="cd03431">
    <property type="entry name" value="NUDIX_DNA_Glycosylase_C-MutY"/>
    <property type="match status" value="1"/>
</dbReference>
<keyword evidence="13 14" id="KW-0326">Glycosidase</keyword>
<proteinExistence type="inferred from homology"/>
<evidence type="ECO:0000256" key="14">
    <source>
        <dbReference type="RuleBase" id="RU365096"/>
    </source>
</evidence>
<dbReference type="InterPro" id="IPR004036">
    <property type="entry name" value="Endonuclease-III-like_CS2"/>
</dbReference>
<dbReference type="CDD" id="cd00056">
    <property type="entry name" value="ENDO3c"/>
    <property type="match status" value="1"/>
</dbReference>
<dbReference type="Gene3D" id="3.90.79.10">
    <property type="entry name" value="Nucleoside Triphosphate Pyrophosphohydrolase"/>
    <property type="match status" value="1"/>
</dbReference>
<dbReference type="PATRIC" id="fig|1411148.3.peg.411"/>
<dbReference type="PANTHER" id="PTHR42944:SF1">
    <property type="entry name" value="ADENINE DNA GLYCOSYLASE"/>
    <property type="match status" value="1"/>
</dbReference>
<dbReference type="InterPro" id="IPR005760">
    <property type="entry name" value="A/G_AdeGlyc_MutY"/>
</dbReference>
<dbReference type="Gene3D" id="1.10.340.30">
    <property type="entry name" value="Hypothetical protein, domain 2"/>
    <property type="match status" value="1"/>
</dbReference>
<comment type="cofactor">
    <cofactor evidence="14">
        <name>[4Fe-4S] cluster</name>
        <dbReference type="ChEBI" id="CHEBI:49883"/>
    </cofactor>
    <text evidence="14">Binds 1 [4Fe-4S] cluster.</text>
</comment>
<dbReference type="Proteomes" id="UP000018837">
    <property type="component" value="Unassembled WGS sequence"/>
</dbReference>
<comment type="similarity">
    <text evidence="3 14">Belongs to the Nth/MutY family.</text>
</comment>
<evidence type="ECO:0000256" key="6">
    <source>
        <dbReference type="ARBA" id="ARBA00022485"/>
    </source>
</evidence>
<protein>
    <recommendedName>
        <fullName evidence="5 14">Adenine DNA glycosylase</fullName>
        <ecNumber evidence="4 14">3.2.2.31</ecNumber>
    </recommendedName>
</protein>
<dbReference type="GO" id="GO:0034039">
    <property type="term" value="F:8-oxo-7,8-dihydroguanine DNA N-glycosylase activity"/>
    <property type="evidence" value="ECO:0007669"/>
    <property type="project" value="TreeGrafter"/>
</dbReference>
<dbReference type="GO" id="GO:0051539">
    <property type="term" value="F:4 iron, 4 sulfur cluster binding"/>
    <property type="evidence" value="ECO:0007669"/>
    <property type="project" value="UniProtKB-UniRule"/>
</dbReference>
<dbReference type="Pfam" id="PF00730">
    <property type="entry name" value="HhH-GPD"/>
    <property type="match status" value="1"/>
</dbReference>
<dbReference type="Gene3D" id="1.10.1670.10">
    <property type="entry name" value="Helix-hairpin-Helix base-excision DNA repair enzymes (C-terminal)"/>
    <property type="match status" value="1"/>
</dbReference>
<dbReference type="GO" id="GO:0046872">
    <property type="term" value="F:metal ion binding"/>
    <property type="evidence" value="ECO:0007669"/>
    <property type="project" value="UniProtKB-UniRule"/>
</dbReference>
<dbReference type="PROSITE" id="PS01155">
    <property type="entry name" value="ENDONUCLEASE_III_2"/>
    <property type="match status" value="1"/>
</dbReference>
<gene>
    <name evidence="16" type="ORF">N425_03220</name>
</gene>
<reference evidence="16 17" key="1">
    <citation type="submission" date="2013-11" db="EMBL/GenBank/DDBJ databases">
        <title>Single cell genomics of uncultured Tannerella BU063 (oral taxon 286).</title>
        <authorList>
            <person name="Beall C.J."/>
            <person name="Campbell A.G."/>
            <person name="Griffen A.L."/>
            <person name="Podar M."/>
            <person name="Leys E.J."/>
        </authorList>
    </citation>
    <scope>NUCLEOTIDE SEQUENCE [LARGE SCALE GENOMIC DNA]</scope>
    <source>
        <strain evidence="16">Cell 2</strain>
    </source>
</reference>
<sequence>MPNDYNVSRILRRWYDTHRRALPWRDTRDPYRIWISEVILQQTRVAQGMDYYHRFLERFPDVRALADADEQDVLRLWQGLGYYSRARNLHAAARDVRDRFAGHFPTDYAAVRSLSGIGDYTAAAIVSFATGAPYAAVDGNVLRVIGRLFAIDTPTDTSAGRRLYNDLARSLLPPDHAGEHNQAIMEFGALQCVPRNPDCSVCPLAARCAAHAAGTPERFPVKQHRTKTVDRFFHYFYVTTGDDLFLHRRPAGDIWQGLFELPLIETSAPADLDALMGTDDFRALFADTGNTQFALVAADVRHVLTHRVLHATCYIARIQHPSEALLRLTRTSRAELDRYPLPRLITLLIDRVDSRGR</sequence>
<dbReference type="Pfam" id="PF14815">
    <property type="entry name" value="NUDIX_4"/>
    <property type="match status" value="1"/>
</dbReference>
<evidence type="ECO:0000259" key="15">
    <source>
        <dbReference type="SMART" id="SM00478"/>
    </source>
</evidence>
<comment type="function">
    <text evidence="2">Adenine glycosylase active on G-A mispairs. MutY also corrects error-prone DNA synthesis past GO lesions which are due to the oxidatively damaged form of guanine: 7,8-dihydro-8-oxoguanine (8-oxo-dGTP).</text>
</comment>
<organism evidence="16 17">
    <name type="scientific">Tannerella sp. oral taxon BU063 isolate Cell 2</name>
    <dbReference type="NCBI Taxonomy" id="1411148"/>
    <lineage>
        <taxon>Bacteria</taxon>
        <taxon>Pseudomonadati</taxon>
        <taxon>Bacteroidota</taxon>
        <taxon>Bacteroidia</taxon>
        <taxon>Bacteroidales</taxon>
        <taxon>Tannerellaceae</taxon>
        <taxon>Tannerella</taxon>
    </lineage>
</organism>
<evidence type="ECO:0000313" key="17">
    <source>
        <dbReference type="Proteomes" id="UP000018837"/>
    </source>
</evidence>
<dbReference type="GO" id="GO:0006284">
    <property type="term" value="P:base-excision repair"/>
    <property type="evidence" value="ECO:0007669"/>
    <property type="project" value="UniProtKB-UniRule"/>
</dbReference>
<dbReference type="GO" id="GO:0000701">
    <property type="term" value="F:purine-specific mismatch base pair DNA N-glycosylase activity"/>
    <property type="evidence" value="ECO:0007669"/>
    <property type="project" value="UniProtKB-EC"/>
</dbReference>
<dbReference type="SUPFAM" id="SSF48150">
    <property type="entry name" value="DNA-glycosylase"/>
    <property type="match status" value="1"/>
</dbReference>
<evidence type="ECO:0000256" key="10">
    <source>
        <dbReference type="ARBA" id="ARBA00023004"/>
    </source>
</evidence>
<keyword evidence="12" id="KW-0234">DNA repair</keyword>
<feature type="domain" description="HhH-GPD" evidence="15">
    <location>
        <begin position="39"/>
        <end position="190"/>
    </location>
</feature>
<accession>W2C6M0</accession>
<dbReference type="GO" id="GO:0032357">
    <property type="term" value="F:oxidized purine DNA binding"/>
    <property type="evidence" value="ECO:0007669"/>
    <property type="project" value="TreeGrafter"/>
</dbReference>
<evidence type="ECO:0000256" key="7">
    <source>
        <dbReference type="ARBA" id="ARBA00022723"/>
    </source>
</evidence>
<dbReference type="EC" id="3.2.2.31" evidence="4 14"/>
<evidence type="ECO:0000313" key="16">
    <source>
        <dbReference type="EMBL" id="ETK02693.1"/>
    </source>
</evidence>
<comment type="catalytic activity">
    <reaction evidence="1 14">
        <text>Hydrolyzes free adenine bases from 7,8-dihydro-8-oxoguanine:adenine mismatched double-stranded DNA, leaving an apurinic site.</text>
        <dbReference type="EC" id="3.2.2.31"/>
    </reaction>
</comment>
<evidence type="ECO:0000256" key="9">
    <source>
        <dbReference type="ARBA" id="ARBA00022801"/>
    </source>
</evidence>
<evidence type="ECO:0000256" key="1">
    <source>
        <dbReference type="ARBA" id="ARBA00000843"/>
    </source>
</evidence>
<dbReference type="InterPro" id="IPR044298">
    <property type="entry name" value="MIG/MutY"/>
</dbReference>
<dbReference type="InterPro" id="IPR023170">
    <property type="entry name" value="HhH_base_excis_C"/>
</dbReference>
<dbReference type="InterPro" id="IPR003265">
    <property type="entry name" value="HhH-GPD_domain"/>
</dbReference>
<dbReference type="AlphaFoldDB" id="W2C6M0"/>
<keyword evidence="9" id="KW-0378">Hydrolase</keyword>
<evidence type="ECO:0000256" key="13">
    <source>
        <dbReference type="ARBA" id="ARBA00023295"/>
    </source>
</evidence>
<keyword evidence="11" id="KW-0411">Iron-sulfur</keyword>
<evidence type="ECO:0000256" key="2">
    <source>
        <dbReference type="ARBA" id="ARBA00002933"/>
    </source>
</evidence>
<dbReference type="PANTHER" id="PTHR42944">
    <property type="entry name" value="ADENINE DNA GLYCOSYLASE"/>
    <property type="match status" value="1"/>
</dbReference>
<evidence type="ECO:0000256" key="3">
    <source>
        <dbReference type="ARBA" id="ARBA00008343"/>
    </source>
</evidence>
<dbReference type="SMART" id="SM00478">
    <property type="entry name" value="ENDO3c"/>
    <property type="match status" value="1"/>
</dbReference>
<evidence type="ECO:0000256" key="11">
    <source>
        <dbReference type="ARBA" id="ARBA00023014"/>
    </source>
</evidence>
<name>W2C6M0_9BACT</name>
<evidence type="ECO:0000256" key="4">
    <source>
        <dbReference type="ARBA" id="ARBA00012045"/>
    </source>
</evidence>
<evidence type="ECO:0000256" key="8">
    <source>
        <dbReference type="ARBA" id="ARBA00022763"/>
    </source>
</evidence>
<dbReference type="NCBIfam" id="TIGR01084">
    <property type="entry name" value="mutY"/>
    <property type="match status" value="1"/>
</dbReference>